<feature type="repeat" description="ANK" evidence="3">
    <location>
        <begin position="793"/>
        <end position="825"/>
    </location>
</feature>
<feature type="compositionally biased region" description="Basic and acidic residues" evidence="4">
    <location>
        <begin position="626"/>
        <end position="635"/>
    </location>
</feature>
<feature type="repeat" description="ANK" evidence="3">
    <location>
        <begin position="1135"/>
        <end position="1167"/>
    </location>
</feature>
<keyword evidence="1" id="KW-0677">Repeat</keyword>
<evidence type="ECO:0000256" key="3">
    <source>
        <dbReference type="PROSITE-ProRule" id="PRU00023"/>
    </source>
</evidence>
<dbReference type="InterPro" id="IPR002110">
    <property type="entry name" value="Ankyrin_rpt"/>
</dbReference>
<dbReference type="InterPro" id="IPR056884">
    <property type="entry name" value="NPHP3-like_N"/>
</dbReference>
<protein>
    <recommendedName>
        <fullName evidence="9">NACHT domain-containing protein</fullName>
    </recommendedName>
</protein>
<feature type="region of interest" description="Disordered" evidence="4">
    <location>
        <begin position="606"/>
        <end position="648"/>
    </location>
</feature>
<evidence type="ECO:0000259" key="5">
    <source>
        <dbReference type="Pfam" id="PF22939"/>
    </source>
</evidence>
<dbReference type="InterPro" id="IPR054471">
    <property type="entry name" value="GPIID_WHD"/>
</dbReference>
<evidence type="ECO:0000313" key="8">
    <source>
        <dbReference type="Proteomes" id="UP001373714"/>
    </source>
</evidence>
<dbReference type="PROSITE" id="PS50297">
    <property type="entry name" value="ANK_REP_REGION"/>
    <property type="match status" value="14"/>
</dbReference>
<feature type="repeat" description="ANK" evidence="3">
    <location>
        <begin position="734"/>
        <end position="766"/>
    </location>
</feature>
<dbReference type="SMART" id="SM00248">
    <property type="entry name" value="ANK"/>
    <property type="match status" value="16"/>
</dbReference>
<proteinExistence type="predicted"/>
<dbReference type="Pfam" id="PF22939">
    <property type="entry name" value="WHD_GPIID"/>
    <property type="match status" value="1"/>
</dbReference>
<feature type="repeat" description="ANK" evidence="3">
    <location>
        <begin position="827"/>
        <end position="859"/>
    </location>
</feature>
<evidence type="ECO:0008006" key="9">
    <source>
        <dbReference type="Google" id="ProtNLM"/>
    </source>
</evidence>
<keyword evidence="2 3" id="KW-0040">ANK repeat</keyword>
<evidence type="ECO:0000259" key="6">
    <source>
        <dbReference type="Pfam" id="PF24883"/>
    </source>
</evidence>
<dbReference type="Pfam" id="PF00023">
    <property type="entry name" value="Ank"/>
    <property type="match status" value="2"/>
</dbReference>
<feature type="repeat" description="ANK" evidence="3">
    <location>
        <begin position="1102"/>
        <end position="1134"/>
    </location>
</feature>
<dbReference type="PROSITE" id="PS50088">
    <property type="entry name" value="ANK_REPEAT"/>
    <property type="match status" value="14"/>
</dbReference>
<name>A0AAV9VJJ1_9PEZI</name>
<accession>A0AAV9VJJ1</accession>
<comment type="caution">
    <text evidence="7">The sequence shown here is derived from an EMBL/GenBank/DDBJ whole genome shotgun (WGS) entry which is preliminary data.</text>
</comment>
<keyword evidence="8" id="KW-1185">Reference proteome</keyword>
<dbReference type="InterPro" id="IPR036770">
    <property type="entry name" value="Ankyrin_rpt-contain_sf"/>
</dbReference>
<organism evidence="7 8">
    <name type="scientific">Orbilia blumenaviensis</name>
    <dbReference type="NCBI Taxonomy" id="1796055"/>
    <lineage>
        <taxon>Eukaryota</taxon>
        <taxon>Fungi</taxon>
        <taxon>Dikarya</taxon>
        <taxon>Ascomycota</taxon>
        <taxon>Pezizomycotina</taxon>
        <taxon>Orbiliomycetes</taxon>
        <taxon>Orbiliales</taxon>
        <taxon>Orbiliaceae</taxon>
        <taxon>Orbilia</taxon>
    </lineage>
</organism>
<feature type="repeat" description="ANK" evidence="3">
    <location>
        <begin position="1063"/>
        <end position="1095"/>
    </location>
</feature>
<dbReference type="Pfam" id="PF24883">
    <property type="entry name" value="NPHP3_N"/>
    <property type="match status" value="1"/>
</dbReference>
<evidence type="ECO:0000313" key="7">
    <source>
        <dbReference type="EMBL" id="KAK6361998.1"/>
    </source>
</evidence>
<dbReference type="PANTHER" id="PTHR24126:SF14">
    <property type="entry name" value="ANK_REP_REGION DOMAIN-CONTAINING PROTEIN"/>
    <property type="match status" value="1"/>
</dbReference>
<gene>
    <name evidence="7" type="ORF">TWF730_005702</name>
</gene>
<dbReference type="Gene3D" id="3.40.50.300">
    <property type="entry name" value="P-loop containing nucleotide triphosphate hydrolases"/>
    <property type="match status" value="1"/>
</dbReference>
<sequence length="1182" mass="131177">MDQSFTSTESRIGVQGSIGNHGVINFNHIGGGGQGYMSTKRRFLKMLYQSLDKNQKDRNPDRVPGTCEWFTSHQLFHDWKTSSSSKMLWVSADPGCGKSVLAKYLIDRVFTTRATTPNPESADSTPGTTTCYYFFKDDFEGQSCVTTALCCILFQLFRAKSALLSEAILEQFEIVGDGFIESFTELWSALLLAASNPAAGEIVIILDAIDECSDNSQLIRELHRLYSTQPYFNLKFLVTSRSYREIRQGFQSLKVPGSAFIHLSGEREMDKISKEIGIFVDAKVQEIGDKLKLTKPERTFLSYRFKRVPNRTYLWVYLTLDSIERDMRINLDMTKNRIVEVTSQLPKTLDEAYEGILSRSSDPEQARRLLHIVIAAERPLTVQEMNLALAINEHSLSYRSLELKPEERFRDDIRDLCGLFVTIIESKVYLFHQTAREFLLQKSPPSPTDGGILKWKHSLQLQDSHQVLAEICIQHLQFTEFEARPLNKDYSVTEYIEKNRFIDYSASNWVSHLHGSQKELTSADAIIGLCKTASKRCLTWLRIYWATVLAADFPEDITSLMVACQFGLDTVVEKILAADSKIDVNVKDSKYGRSAISWAAGSLKATHPPSGGAGDAKGEPAAAKTDQSKNEDDHSYIPPASAAQEGHKGAVQHLLLRQADKESKDKRGATPLAHAAISGYEKVVELLLSHGVEIEAKDEDGATPLIHAARHGHDKVISLLLKDGANIEARDKGNGQTPLICAAIEGHESTVRLLVDKGADRRAKDTKNKRPAIIWSIHKENDAMFRLLSADKDTQAPILYAAHNGYYAEVRMLLEKGADIETQDEKFGRTALIWATQGGNKNTAQLLIDRGANIHKRDKGGRTALSRAASSGYDAIVKSMIEKGMDLEDKDEDAYAYTALMWAAQEKREAVVHYLLEKGANIDPRDGKFSRTPLLWAARSGRDAMARILVDKGADIEAQDTIGRTPLLWAIEKGNDAIAFMLLDKGANMETKDNDGRSPLSRAALAGRDAIAQVLIDKGANIEENDNSKHGYTPLVWAAQEGRLEIVRMLLDNGANIKATDKSGRSPISRAVSSGNEAMVRLLIDRGADMEQVDGDLIDDKFGNTPILWASLEGHEGIVRLLLNKGADIEQRNKSGRTSLSRAAASGRKGVAQLLLDRNADLEAKDSKYNETLVLDECLMPV</sequence>
<dbReference type="Gene3D" id="1.25.40.20">
    <property type="entry name" value="Ankyrin repeat-containing domain"/>
    <property type="match status" value="5"/>
</dbReference>
<dbReference type="Proteomes" id="UP001373714">
    <property type="component" value="Unassembled WGS sequence"/>
</dbReference>
<feature type="repeat" description="ANK" evidence="3">
    <location>
        <begin position="700"/>
        <end position="732"/>
    </location>
</feature>
<reference evidence="7 8" key="1">
    <citation type="submission" date="2019-10" db="EMBL/GenBank/DDBJ databases">
        <authorList>
            <person name="Palmer J.M."/>
        </authorList>
    </citation>
    <scope>NUCLEOTIDE SEQUENCE [LARGE SCALE GENOMIC DNA]</scope>
    <source>
        <strain evidence="7 8">TWF730</strain>
    </source>
</reference>
<dbReference type="PRINTS" id="PR01415">
    <property type="entry name" value="ANKYRIN"/>
</dbReference>
<feature type="domain" description="GPI inositol-deacylase winged helix" evidence="5">
    <location>
        <begin position="364"/>
        <end position="443"/>
    </location>
</feature>
<dbReference type="EMBL" id="JAVHNS010000002">
    <property type="protein sequence ID" value="KAK6361998.1"/>
    <property type="molecule type" value="Genomic_DNA"/>
</dbReference>
<feature type="repeat" description="ANK" evidence="3">
    <location>
        <begin position="860"/>
        <end position="892"/>
    </location>
</feature>
<dbReference type="SUPFAM" id="SSF48403">
    <property type="entry name" value="Ankyrin repeat"/>
    <property type="match status" value="2"/>
</dbReference>
<dbReference type="InterPro" id="IPR027417">
    <property type="entry name" value="P-loop_NTPase"/>
</dbReference>
<dbReference type="Pfam" id="PF12796">
    <property type="entry name" value="Ank_2"/>
    <property type="match status" value="5"/>
</dbReference>
<feature type="repeat" description="ANK" evidence="3">
    <location>
        <begin position="995"/>
        <end position="1027"/>
    </location>
</feature>
<feature type="repeat" description="ANK" evidence="3">
    <location>
        <begin position="1030"/>
        <end position="1062"/>
    </location>
</feature>
<dbReference type="PANTHER" id="PTHR24126">
    <property type="entry name" value="ANKYRIN REPEAT, PH AND SEC7 DOMAIN CONTAINING PROTEIN SECG-RELATED"/>
    <property type="match status" value="1"/>
</dbReference>
<feature type="repeat" description="ANK" evidence="3">
    <location>
        <begin position="667"/>
        <end position="699"/>
    </location>
</feature>
<dbReference type="SUPFAM" id="SSF52540">
    <property type="entry name" value="P-loop containing nucleoside triphosphate hydrolases"/>
    <property type="match status" value="1"/>
</dbReference>
<feature type="domain" description="Nephrocystin 3-like N-terminal" evidence="6">
    <location>
        <begin position="65"/>
        <end position="241"/>
    </location>
</feature>
<feature type="repeat" description="ANK" evidence="3">
    <location>
        <begin position="962"/>
        <end position="994"/>
    </location>
</feature>
<dbReference type="AlphaFoldDB" id="A0AAV9VJJ1"/>
<evidence type="ECO:0000256" key="1">
    <source>
        <dbReference type="ARBA" id="ARBA00022737"/>
    </source>
</evidence>
<evidence type="ECO:0000256" key="2">
    <source>
        <dbReference type="ARBA" id="ARBA00023043"/>
    </source>
</evidence>
<feature type="repeat" description="ANK" evidence="3">
    <location>
        <begin position="929"/>
        <end position="961"/>
    </location>
</feature>
<evidence type="ECO:0000256" key="4">
    <source>
        <dbReference type="SAM" id="MobiDB-lite"/>
    </source>
</evidence>
<feature type="repeat" description="ANK" evidence="3">
    <location>
        <begin position="895"/>
        <end position="927"/>
    </location>
</feature>